<dbReference type="Pfam" id="PF01420">
    <property type="entry name" value="Methylase_S"/>
    <property type="match status" value="1"/>
</dbReference>
<comment type="similarity">
    <text evidence="1">Belongs to the type-I restriction system S methylase family.</text>
</comment>
<comment type="caution">
    <text evidence="5">The sequence shown here is derived from an EMBL/GenBank/DDBJ whole genome shotgun (WGS) entry which is preliminary data.</text>
</comment>
<dbReference type="EMBL" id="RKRA01000001">
    <property type="protein sequence ID" value="RPF26667.1"/>
    <property type="molecule type" value="Genomic_DNA"/>
</dbReference>
<evidence type="ECO:0000313" key="5">
    <source>
        <dbReference type="EMBL" id="RPF26667.1"/>
    </source>
</evidence>
<dbReference type="Gene3D" id="3.90.220.20">
    <property type="entry name" value="DNA methylase specificity domains"/>
    <property type="match status" value="2"/>
</dbReference>
<reference evidence="5 6" key="1">
    <citation type="submission" date="2018-11" db="EMBL/GenBank/DDBJ databases">
        <title>Sequencing the genomes of 1000 actinobacteria strains.</title>
        <authorList>
            <person name="Klenk H.-P."/>
        </authorList>
    </citation>
    <scope>NUCLEOTIDE SEQUENCE [LARGE SCALE GENOMIC DNA]</scope>
    <source>
        <strain evidence="5 6">DSM 14418</strain>
    </source>
</reference>
<proteinExistence type="inferred from homology"/>
<dbReference type="InterPro" id="IPR044946">
    <property type="entry name" value="Restrct_endonuc_typeI_TRD_sf"/>
</dbReference>
<dbReference type="PANTHER" id="PTHR30408:SF12">
    <property type="entry name" value="TYPE I RESTRICTION ENZYME MJAVIII SPECIFICITY SUBUNIT"/>
    <property type="match status" value="1"/>
</dbReference>
<evidence type="ECO:0000256" key="1">
    <source>
        <dbReference type="ARBA" id="ARBA00010923"/>
    </source>
</evidence>
<dbReference type="InterPro" id="IPR000055">
    <property type="entry name" value="Restrct_endonuc_typeI_TRD"/>
</dbReference>
<evidence type="ECO:0000256" key="2">
    <source>
        <dbReference type="ARBA" id="ARBA00022747"/>
    </source>
</evidence>
<organism evidence="5 6">
    <name type="scientific">Georgenia muralis</name>
    <dbReference type="NCBI Taxonomy" id="154117"/>
    <lineage>
        <taxon>Bacteria</taxon>
        <taxon>Bacillati</taxon>
        <taxon>Actinomycetota</taxon>
        <taxon>Actinomycetes</taxon>
        <taxon>Micrococcales</taxon>
        <taxon>Bogoriellaceae</taxon>
        <taxon>Georgenia</taxon>
    </lineage>
</organism>
<accession>A0A3N4Z248</accession>
<keyword evidence="6" id="KW-1185">Reference proteome</keyword>
<evidence type="ECO:0000313" key="6">
    <source>
        <dbReference type="Proteomes" id="UP000280726"/>
    </source>
</evidence>
<feature type="domain" description="Type I restriction modification DNA specificity" evidence="4">
    <location>
        <begin position="4"/>
        <end position="141"/>
    </location>
</feature>
<name>A0A3N4Z248_9MICO</name>
<keyword evidence="3" id="KW-0238">DNA-binding</keyword>
<dbReference type="GO" id="GO:0009307">
    <property type="term" value="P:DNA restriction-modification system"/>
    <property type="evidence" value="ECO:0007669"/>
    <property type="project" value="UniProtKB-KW"/>
</dbReference>
<dbReference type="CDD" id="cd17267">
    <property type="entry name" value="RMtype1_S_EcoAO83I-TRD1-CR1_like"/>
    <property type="match status" value="1"/>
</dbReference>
<protein>
    <submittedName>
        <fullName evidence="5">Type I restriction enzyme S subunit</fullName>
    </submittedName>
</protein>
<dbReference type="SUPFAM" id="SSF116734">
    <property type="entry name" value="DNA methylase specificity domain"/>
    <property type="match status" value="2"/>
</dbReference>
<gene>
    <name evidence="5" type="ORF">EDD32_1115</name>
</gene>
<sequence>MTAVGDILELSYGKALKESDRDGGDVPVVGSGGIVGGHSAGITDSPTIVVGRKGSIGSVTWINGPAWPIDTAYFVRPKRDDLDWRWAYWMLRSLRMETMNKSAAVPGLNRDDVYRLTVDVPPRSEQRRIASILDHADALRTKRCQVLTYLDTLPQSIFYNMFGDPDASTENVPFGDVATLAGGRNLVGDDSAADSEYRVLKISAVTTGRFKPGESKPLPPGYVPPMDHLVREGDLLMSRANTTELVGAVAFVTGAPPNLALPDKVWRFSWKSEAEPTFWHALLSTPAIRRRISRLASGTGGSMKNVAKAKLEVMPVPHVKLERQREFADRSAQIEVERVRLQRALTADLELFRSLQSRAFRGELG</sequence>
<evidence type="ECO:0000256" key="3">
    <source>
        <dbReference type="ARBA" id="ARBA00023125"/>
    </source>
</evidence>
<dbReference type="PANTHER" id="PTHR30408">
    <property type="entry name" value="TYPE-1 RESTRICTION ENZYME ECOKI SPECIFICITY PROTEIN"/>
    <property type="match status" value="1"/>
</dbReference>
<dbReference type="GO" id="GO:0003677">
    <property type="term" value="F:DNA binding"/>
    <property type="evidence" value="ECO:0007669"/>
    <property type="project" value="UniProtKB-KW"/>
</dbReference>
<dbReference type="AlphaFoldDB" id="A0A3N4Z248"/>
<evidence type="ECO:0000259" key="4">
    <source>
        <dbReference type="Pfam" id="PF01420"/>
    </source>
</evidence>
<dbReference type="OrthoDB" id="3197085at2"/>
<dbReference type="Proteomes" id="UP000280726">
    <property type="component" value="Unassembled WGS sequence"/>
</dbReference>
<dbReference type="InterPro" id="IPR052021">
    <property type="entry name" value="Type-I_RS_S_subunit"/>
</dbReference>
<keyword evidence="2" id="KW-0680">Restriction system</keyword>